<dbReference type="NCBIfam" id="NF047847">
    <property type="entry name" value="SS_mature_LptM"/>
    <property type="match status" value="1"/>
</dbReference>
<dbReference type="PROSITE" id="PS51257">
    <property type="entry name" value="PROKAR_LIPOPROTEIN"/>
    <property type="match status" value="1"/>
</dbReference>
<dbReference type="EMBL" id="CP013107">
    <property type="protein sequence ID" value="APG92284.1"/>
    <property type="molecule type" value="Genomic_DNA"/>
</dbReference>
<evidence type="ECO:0000313" key="10">
    <source>
        <dbReference type="Proteomes" id="UP000182306"/>
    </source>
</evidence>
<protein>
    <recommendedName>
        <fullName evidence="11">Lipoprotein</fullName>
    </recommendedName>
</protein>
<evidence type="ECO:0000256" key="7">
    <source>
        <dbReference type="SAM" id="MobiDB-lite"/>
    </source>
</evidence>
<evidence type="ECO:0000256" key="8">
    <source>
        <dbReference type="SAM" id="SignalP"/>
    </source>
</evidence>
<dbReference type="GO" id="GO:0009279">
    <property type="term" value="C:cell outer membrane"/>
    <property type="evidence" value="ECO:0007669"/>
    <property type="project" value="UniProtKB-SubCell"/>
</dbReference>
<keyword evidence="3" id="KW-0472">Membrane</keyword>
<feature type="signal peptide" evidence="8">
    <location>
        <begin position="1"/>
        <end position="23"/>
    </location>
</feature>
<dbReference type="STRING" id="194963.SAMCFNEI73_Ch3019"/>
<dbReference type="AlphaFoldDB" id="A0A1L3LQB5"/>
<accession>A0A1L3LQB5</accession>
<keyword evidence="2 8" id="KW-0732">Signal</keyword>
<reference evidence="9 10" key="1">
    <citation type="submission" date="2015-10" db="EMBL/GenBank/DDBJ databases">
        <title>Genomic differences between typical nodule nitrogen-fixing rhizobial strains and those coming from bean seeds.</title>
        <authorList>
            <person name="Peralta H."/>
            <person name="Aguilar-Vera A."/>
            <person name="Diaz R."/>
            <person name="Mora Y."/>
            <person name="Martinez-Batallar G."/>
            <person name="Salazar E."/>
            <person name="Vargas-Lagunas C."/>
            <person name="Encarnacion S."/>
            <person name="Girard L."/>
            <person name="Mora J."/>
        </authorList>
    </citation>
    <scope>NUCLEOTIDE SEQUENCE [LARGE SCALE GENOMIC DNA]</scope>
    <source>
        <strain evidence="9 10">CFNEI 73</strain>
    </source>
</reference>
<dbReference type="InterPro" id="IPR032831">
    <property type="entry name" value="LptM_cons"/>
</dbReference>
<evidence type="ECO:0000256" key="3">
    <source>
        <dbReference type="ARBA" id="ARBA00023136"/>
    </source>
</evidence>
<evidence type="ECO:0000256" key="2">
    <source>
        <dbReference type="ARBA" id="ARBA00022729"/>
    </source>
</evidence>
<keyword evidence="4" id="KW-0564">Palmitate</keyword>
<dbReference type="KEGG" id="same:SAMCFNEI73_Ch3019"/>
<evidence type="ECO:0000256" key="5">
    <source>
        <dbReference type="ARBA" id="ARBA00023237"/>
    </source>
</evidence>
<dbReference type="Pfam" id="PF13627">
    <property type="entry name" value="LptM_cons"/>
    <property type="match status" value="1"/>
</dbReference>
<comment type="subcellular location">
    <subcellularLocation>
        <location evidence="1">Cell outer membrane</location>
        <topology evidence="1">Lipid-anchor</topology>
    </subcellularLocation>
</comment>
<feature type="region of interest" description="Disordered" evidence="7">
    <location>
        <begin position="36"/>
        <end position="66"/>
    </location>
</feature>
<sequence>MTMTFTKAARLALLLAIPGLVLTGCGRKGDLDRPGATTAINTKAPAGTAEPKETVEDRPFLLDPLL</sequence>
<keyword evidence="5" id="KW-0998">Cell outer membrane</keyword>
<evidence type="ECO:0008006" key="11">
    <source>
        <dbReference type="Google" id="ProtNLM"/>
    </source>
</evidence>
<dbReference type="RefSeq" id="WP_037388559.1">
    <property type="nucleotide sequence ID" value="NZ_CP013107.1"/>
</dbReference>
<feature type="chain" id="PRO_5010293426" description="Lipoprotein" evidence="8">
    <location>
        <begin position="24"/>
        <end position="66"/>
    </location>
</feature>
<evidence type="ECO:0000256" key="6">
    <source>
        <dbReference type="ARBA" id="ARBA00023288"/>
    </source>
</evidence>
<evidence type="ECO:0000313" key="9">
    <source>
        <dbReference type="EMBL" id="APG92284.1"/>
    </source>
</evidence>
<name>A0A1L3LQB5_9HYPH</name>
<gene>
    <name evidence="9" type="ORF">SAMCFNEI73_Ch3019</name>
</gene>
<organism evidence="9 10">
    <name type="scientific">Sinorhizobium americanum</name>
    <dbReference type="NCBI Taxonomy" id="194963"/>
    <lineage>
        <taxon>Bacteria</taxon>
        <taxon>Pseudomonadati</taxon>
        <taxon>Pseudomonadota</taxon>
        <taxon>Alphaproteobacteria</taxon>
        <taxon>Hyphomicrobiales</taxon>
        <taxon>Rhizobiaceae</taxon>
        <taxon>Sinorhizobium/Ensifer group</taxon>
        <taxon>Sinorhizobium</taxon>
    </lineage>
</organism>
<keyword evidence="6" id="KW-0449">Lipoprotein</keyword>
<dbReference type="Proteomes" id="UP000182306">
    <property type="component" value="Chromosome"/>
</dbReference>
<evidence type="ECO:0000256" key="4">
    <source>
        <dbReference type="ARBA" id="ARBA00023139"/>
    </source>
</evidence>
<feature type="compositionally biased region" description="Basic and acidic residues" evidence="7">
    <location>
        <begin position="50"/>
        <end position="60"/>
    </location>
</feature>
<keyword evidence="10" id="KW-1185">Reference proteome</keyword>
<proteinExistence type="predicted"/>
<evidence type="ECO:0000256" key="1">
    <source>
        <dbReference type="ARBA" id="ARBA00004459"/>
    </source>
</evidence>